<accession>A0ABT0SEE2</accession>
<dbReference type="Pfam" id="PF00561">
    <property type="entry name" value="Abhydrolase_1"/>
    <property type="match status" value="1"/>
</dbReference>
<dbReference type="PANTHER" id="PTHR43722:SF1">
    <property type="entry name" value="PROLINE IMINOPEPTIDASE"/>
    <property type="match status" value="1"/>
</dbReference>
<keyword evidence="7" id="KW-0963">Cytoplasm</keyword>
<evidence type="ECO:0000256" key="10">
    <source>
        <dbReference type="ARBA" id="ARBA00029605"/>
    </source>
</evidence>
<evidence type="ECO:0000256" key="7">
    <source>
        <dbReference type="ARBA" id="ARBA00022490"/>
    </source>
</evidence>
<evidence type="ECO:0000259" key="12">
    <source>
        <dbReference type="Pfam" id="PF00561"/>
    </source>
</evidence>
<dbReference type="RefSeq" id="WP_250061932.1">
    <property type="nucleotide sequence ID" value="NZ_JAIKTS010000001.1"/>
</dbReference>
<feature type="chain" id="PRO_5047056017" description="Proline iminopeptidase" evidence="11">
    <location>
        <begin position="26"/>
        <end position="373"/>
    </location>
</feature>
<feature type="domain" description="AB hydrolase-1" evidence="12">
    <location>
        <begin position="74"/>
        <end position="348"/>
    </location>
</feature>
<keyword evidence="11" id="KW-0732">Signal</keyword>
<reference evidence="13 14" key="1">
    <citation type="submission" date="2021-08" db="EMBL/GenBank/DDBJ databases">
        <title>Novel members of of the genus Stenotrophomonas from differernt environment.</title>
        <authorList>
            <person name="Deng Y."/>
        </authorList>
    </citation>
    <scope>NUCLEOTIDE SEQUENCE [LARGE SCALE GENOMIC DNA]</scope>
    <source>
        <strain evidence="13 14">CPCC 101365</strain>
    </source>
</reference>
<dbReference type="SUPFAM" id="SSF53474">
    <property type="entry name" value="alpha/beta-Hydrolases"/>
    <property type="match status" value="1"/>
</dbReference>
<keyword evidence="8" id="KW-0645">Protease</keyword>
<keyword evidence="14" id="KW-1185">Reference proteome</keyword>
<proteinExistence type="inferred from homology"/>
<dbReference type="InterPro" id="IPR029058">
    <property type="entry name" value="AB_hydrolase_fold"/>
</dbReference>
<evidence type="ECO:0000256" key="8">
    <source>
        <dbReference type="ARBA" id="ARBA00022670"/>
    </source>
</evidence>
<evidence type="ECO:0000256" key="6">
    <source>
        <dbReference type="ARBA" id="ARBA00022438"/>
    </source>
</evidence>
<dbReference type="PRINTS" id="PR00793">
    <property type="entry name" value="PROAMNOPTASE"/>
</dbReference>
<keyword evidence="6" id="KW-0031">Aminopeptidase</keyword>
<evidence type="ECO:0000256" key="1">
    <source>
        <dbReference type="ARBA" id="ARBA00001585"/>
    </source>
</evidence>
<dbReference type="Gene3D" id="3.40.50.1820">
    <property type="entry name" value="alpha/beta hydrolase"/>
    <property type="match status" value="1"/>
</dbReference>
<feature type="signal peptide" evidence="11">
    <location>
        <begin position="1"/>
        <end position="25"/>
    </location>
</feature>
<comment type="catalytic activity">
    <reaction evidence="1">
        <text>Release of N-terminal proline from a peptide.</text>
        <dbReference type="EC" id="3.4.11.5"/>
    </reaction>
</comment>
<dbReference type="EC" id="3.4.11.5" evidence="4"/>
<sequence length="373" mass="41870">MSLLSILHRCLPVVLCLAAAGSAVAAPASRAEATRIVADMRRIVSDDGVERLEKVRIGGIEQWVSIRGNDRRNPVLLMLHGGPGWVAMPSSWYFQRGWEEYFTVVQWDQRGAGKTYVENGPEALAPTMTRERMVEDAEEMVAWLRREFGQERIFVLGHSWGSYLGLELARRRPQWLHAYIGIGQITNAPESERRGWAWTLEQARRDGNAAAVAQLEALAPYAEGSRRVPLADLMKQRRWLNHYGGMVHNRRGGDAEAAAVQLSPEYSDADVAGIWAGNDFSTQHLLSEVLTLDMGRVRRLDCPLLLFLGRHDYNVSSSLAAEWFEQLQAPSKRLVWFEDSAHEVMNEEPGKTLLSLVRYARPLAGDADDLPAK</sequence>
<dbReference type="Proteomes" id="UP001431235">
    <property type="component" value="Unassembled WGS sequence"/>
</dbReference>
<protein>
    <recommendedName>
        <fullName evidence="5">Proline iminopeptidase</fullName>
        <ecNumber evidence="4">3.4.11.5</ecNumber>
    </recommendedName>
    <alternativeName>
        <fullName evidence="10">Prolyl aminopeptidase</fullName>
    </alternativeName>
</protein>
<evidence type="ECO:0000313" key="14">
    <source>
        <dbReference type="Proteomes" id="UP001431235"/>
    </source>
</evidence>
<evidence type="ECO:0000256" key="4">
    <source>
        <dbReference type="ARBA" id="ARBA00012568"/>
    </source>
</evidence>
<evidence type="ECO:0000256" key="3">
    <source>
        <dbReference type="ARBA" id="ARBA00010088"/>
    </source>
</evidence>
<dbReference type="InterPro" id="IPR000073">
    <property type="entry name" value="AB_hydrolase_1"/>
</dbReference>
<comment type="caution">
    <text evidence="13">The sequence shown here is derived from an EMBL/GenBank/DDBJ whole genome shotgun (WGS) entry which is preliminary data.</text>
</comment>
<comment type="subcellular location">
    <subcellularLocation>
        <location evidence="2">Cytoplasm</location>
    </subcellularLocation>
</comment>
<keyword evidence="9 13" id="KW-0378">Hydrolase</keyword>
<gene>
    <name evidence="13" type="ORF">K5L01_03310</name>
</gene>
<dbReference type="PANTHER" id="PTHR43722">
    <property type="entry name" value="PROLINE IMINOPEPTIDASE"/>
    <property type="match status" value="1"/>
</dbReference>
<dbReference type="InterPro" id="IPR005944">
    <property type="entry name" value="Pro_iminopeptidase"/>
</dbReference>
<evidence type="ECO:0000313" key="13">
    <source>
        <dbReference type="EMBL" id="MCL7713688.1"/>
    </source>
</evidence>
<dbReference type="GO" id="GO:0016787">
    <property type="term" value="F:hydrolase activity"/>
    <property type="evidence" value="ECO:0007669"/>
    <property type="project" value="UniProtKB-KW"/>
</dbReference>
<evidence type="ECO:0000256" key="11">
    <source>
        <dbReference type="SAM" id="SignalP"/>
    </source>
</evidence>
<evidence type="ECO:0000256" key="2">
    <source>
        <dbReference type="ARBA" id="ARBA00004496"/>
    </source>
</evidence>
<evidence type="ECO:0000256" key="9">
    <source>
        <dbReference type="ARBA" id="ARBA00022801"/>
    </source>
</evidence>
<dbReference type="EMBL" id="JAIKTS010000001">
    <property type="protein sequence ID" value="MCL7713688.1"/>
    <property type="molecule type" value="Genomic_DNA"/>
</dbReference>
<organism evidence="13 14">
    <name type="scientific">Stenotrophomonas mori</name>
    <dbReference type="NCBI Taxonomy" id="2871096"/>
    <lineage>
        <taxon>Bacteria</taxon>
        <taxon>Pseudomonadati</taxon>
        <taxon>Pseudomonadota</taxon>
        <taxon>Gammaproteobacteria</taxon>
        <taxon>Lysobacterales</taxon>
        <taxon>Lysobacteraceae</taxon>
        <taxon>Stenotrophomonas</taxon>
    </lineage>
</organism>
<name>A0ABT0SEE2_9GAMM</name>
<dbReference type="InterPro" id="IPR002410">
    <property type="entry name" value="Peptidase_S33"/>
</dbReference>
<evidence type="ECO:0000256" key="5">
    <source>
        <dbReference type="ARBA" id="ARBA00021843"/>
    </source>
</evidence>
<comment type="similarity">
    <text evidence="3">Belongs to the peptidase S33 family.</text>
</comment>